<proteinExistence type="inferred from homology"/>
<feature type="active site" description="Nucleophile" evidence="5">
    <location>
        <position position="317"/>
    </location>
</feature>
<feature type="binding site" evidence="5">
    <location>
        <position position="246"/>
    </location>
    <ligand>
        <name>S-adenosyl-L-methionine</name>
        <dbReference type="ChEBI" id="CHEBI:59789"/>
    </ligand>
</feature>
<name>A0A977PKB1_9CREN</name>
<sequence>MKHPFWYGKLILEDLGSQFNLDELFESLRTPGRHMCLRVNLLKASPEEVMEELEEKGYKPYQPFKEVPEAVCVRVEGPFEIPRLERFVIADKYAAESVYVGANLYSPGVLKSEAEPGREVSILAERTLEPVAIGISKIGREVPERGIAVEVTLSKYKAPKFRELKAFEEGKVYPQSLPAMVAVRALEPEGLVVDLNAAPGGKSFHAYELLKGKGKVISFEVSKKRANKMRREMRRLGHEIELMVKDSRYADLDFPELVEKADRVIVDPPCTSIGVIPKVWDEKKDEDMLNSFKYQIQFVKVAYKLLKKGGLMLYSTCTLTKKENEEVLDFAQELGFEIVERDTPWGKAPVKVVPYVHQEPGFFISILKKP</sequence>
<dbReference type="Pfam" id="PF22458">
    <property type="entry name" value="RsmF-B_ferredox"/>
    <property type="match status" value="1"/>
</dbReference>
<dbReference type="SUPFAM" id="SSF88697">
    <property type="entry name" value="PUA domain-like"/>
    <property type="match status" value="1"/>
</dbReference>
<dbReference type="GO" id="GO:0000049">
    <property type="term" value="F:tRNA binding"/>
    <property type="evidence" value="ECO:0007669"/>
    <property type="project" value="UniProtKB-UniRule"/>
</dbReference>
<dbReference type="InterPro" id="IPR049560">
    <property type="entry name" value="MeTrfase_RsmB-F_NOP2_cat"/>
</dbReference>
<evidence type="ECO:0000256" key="3">
    <source>
        <dbReference type="ARBA" id="ARBA00022691"/>
    </source>
</evidence>
<accession>A0A977PKB1</accession>
<evidence type="ECO:0000256" key="5">
    <source>
        <dbReference type="HAMAP-Rule" id="MF_02237"/>
    </source>
</evidence>
<evidence type="ECO:0000313" key="7">
    <source>
        <dbReference type="EMBL" id="UXD21783.1"/>
    </source>
</evidence>
<comment type="function">
    <text evidence="5">S-adenosyl-L-methionine-dependent methyltransferase that specifically methylates the C5 position of cytosine 72 in several tRNAs.</text>
</comment>
<keyword evidence="1 5" id="KW-0489">Methyltransferase</keyword>
<feature type="binding site" evidence="5">
    <location>
        <position position="294"/>
    </location>
    <ligand>
        <name>S-adenosyl-L-methionine</name>
        <dbReference type="ChEBI" id="CHEBI:59789"/>
    </ligand>
</feature>
<dbReference type="InterPro" id="IPR036974">
    <property type="entry name" value="PUA_sf"/>
</dbReference>
<evidence type="ECO:0000256" key="2">
    <source>
        <dbReference type="ARBA" id="ARBA00022679"/>
    </source>
</evidence>
<keyword evidence="4 5" id="KW-0694">RNA-binding</keyword>
<dbReference type="InterPro" id="IPR001678">
    <property type="entry name" value="MeTrfase_RsmB-F_NOP2_dom"/>
</dbReference>
<dbReference type="PRINTS" id="PR02008">
    <property type="entry name" value="RCMTFAMILY"/>
</dbReference>
<dbReference type="EC" id="2.1.1.-" evidence="5"/>
<dbReference type="GO" id="GO:0016428">
    <property type="term" value="F:tRNA (cytidine-5-)-methyltransferase activity"/>
    <property type="evidence" value="ECO:0007669"/>
    <property type="project" value="UniProtKB-UniRule"/>
</dbReference>
<protein>
    <recommendedName>
        <fullName evidence="5">tRNA (cytosine(72)-C(5))-methyltransferase</fullName>
        <shortName evidence="5">tRNA:m(5)C72 MTase</shortName>
        <ecNumber evidence="5">2.1.1.-</ecNumber>
    </recommendedName>
</protein>
<evidence type="ECO:0000313" key="8">
    <source>
        <dbReference type="Proteomes" id="UP001063698"/>
    </source>
</evidence>
<organism evidence="7 8">
    <name type="scientific">Ignicoccus pacificus DSM 13166</name>
    <dbReference type="NCBI Taxonomy" id="940294"/>
    <lineage>
        <taxon>Archaea</taxon>
        <taxon>Thermoproteota</taxon>
        <taxon>Thermoprotei</taxon>
        <taxon>Desulfurococcales</taxon>
        <taxon>Desulfurococcaceae</taxon>
        <taxon>Ignicoccus</taxon>
    </lineage>
</organism>
<dbReference type="PANTHER" id="PTHR22807">
    <property type="entry name" value="NOP2 YEAST -RELATED NOL1/NOP2/FMU SUN DOMAIN-CONTAINING"/>
    <property type="match status" value="1"/>
</dbReference>
<dbReference type="Pfam" id="PF01189">
    <property type="entry name" value="Methyltr_RsmB-F"/>
    <property type="match status" value="1"/>
</dbReference>
<gene>
    <name evidence="7" type="ORF">IPA_08055</name>
</gene>
<dbReference type="EMBL" id="CP006868">
    <property type="protein sequence ID" value="UXD21783.1"/>
    <property type="molecule type" value="Genomic_DNA"/>
</dbReference>
<comment type="caution">
    <text evidence="5">Lacks conserved residue(s) required for the propagation of feature annotation.</text>
</comment>
<feature type="domain" description="SAM-dependent MTase RsmB/NOP-type" evidence="6">
    <location>
        <begin position="93"/>
        <end position="370"/>
    </location>
</feature>
<feature type="binding site" evidence="5">
    <location>
        <position position="267"/>
    </location>
    <ligand>
        <name>S-adenosyl-L-methionine</name>
        <dbReference type="ChEBI" id="CHEBI:59789"/>
    </ligand>
</feature>
<reference evidence="7" key="1">
    <citation type="submission" date="2013-11" db="EMBL/GenBank/DDBJ databases">
        <title>Comparative genomics of Ignicoccus.</title>
        <authorList>
            <person name="Podar M."/>
        </authorList>
    </citation>
    <scope>NUCLEOTIDE SEQUENCE</scope>
    <source>
        <strain evidence="7">DSM 13166</strain>
    </source>
</reference>
<dbReference type="InterPro" id="IPR015947">
    <property type="entry name" value="PUA-like_sf"/>
</dbReference>
<dbReference type="InterPro" id="IPR029063">
    <property type="entry name" value="SAM-dependent_MTases_sf"/>
</dbReference>
<dbReference type="Gene3D" id="2.30.130.10">
    <property type="entry name" value="PUA domain"/>
    <property type="match status" value="1"/>
</dbReference>
<evidence type="ECO:0000256" key="4">
    <source>
        <dbReference type="ARBA" id="ARBA00022884"/>
    </source>
</evidence>
<dbReference type="InterPro" id="IPR043699">
    <property type="entry name" value="NSUN6"/>
</dbReference>
<comment type="catalytic activity">
    <reaction evidence="5">
        <text>cytidine(72) in tRNA + S-adenosyl-L-methionine = 5-methylcytidine(72) in tRNA + S-adenosyl-L-homocysteine + H(+)</text>
        <dbReference type="Rhea" id="RHEA:61988"/>
        <dbReference type="Rhea" id="RHEA-COMP:15996"/>
        <dbReference type="Rhea" id="RHEA-COMP:15997"/>
        <dbReference type="ChEBI" id="CHEBI:15378"/>
        <dbReference type="ChEBI" id="CHEBI:57856"/>
        <dbReference type="ChEBI" id="CHEBI:59789"/>
        <dbReference type="ChEBI" id="CHEBI:74483"/>
        <dbReference type="ChEBI" id="CHEBI:82748"/>
    </reaction>
</comment>
<comment type="similarity">
    <text evidence="5">Belongs to the class I-like SAM-binding methyltransferase superfamily. RsmB/NOP family.</text>
</comment>
<dbReference type="CDD" id="cd07953">
    <property type="entry name" value="PUA"/>
    <property type="match status" value="1"/>
</dbReference>
<keyword evidence="2 5" id="KW-0808">Transferase</keyword>
<dbReference type="InterPro" id="IPR023267">
    <property type="entry name" value="RCMT"/>
</dbReference>
<feature type="binding site" evidence="5">
    <location>
        <position position="220"/>
    </location>
    <ligand>
        <name>S-adenosyl-L-methionine</name>
        <dbReference type="ChEBI" id="CHEBI:59789"/>
    </ligand>
</feature>
<dbReference type="CDD" id="cd02440">
    <property type="entry name" value="AdoMet_MTases"/>
    <property type="match status" value="1"/>
</dbReference>
<dbReference type="HAMAP" id="MF_02237">
    <property type="entry name" value="NSUN6"/>
    <property type="match status" value="1"/>
</dbReference>
<dbReference type="SUPFAM" id="SSF53335">
    <property type="entry name" value="S-adenosyl-L-methionine-dependent methyltransferases"/>
    <property type="match status" value="1"/>
</dbReference>
<dbReference type="AlphaFoldDB" id="A0A977PKB1"/>
<evidence type="ECO:0000259" key="6">
    <source>
        <dbReference type="PROSITE" id="PS51686"/>
    </source>
</evidence>
<keyword evidence="8" id="KW-1185">Reference proteome</keyword>
<dbReference type="PROSITE" id="PS50890">
    <property type="entry name" value="PUA"/>
    <property type="match status" value="1"/>
</dbReference>
<dbReference type="GO" id="GO:0001510">
    <property type="term" value="P:RNA methylation"/>
    <property type="evidence" value="ECO:0007669"/>
    <property type="project" value="InterPro"/>
</dbReference>
<dbReference type="Proteomes" id="UP001063698">
    <property type="component" value="Chromosome"/>
</dbReference>
<dbReference type="InterPro" id="IPR054728">
    <property type="entry name" value="RsmB-like_ferredoxin"/>
</dbReference>
<dbReference type="PROSITE" id="PS51686">
    <property type="entry name" value="SAM_MT_RSMB_NOP"/>
    <property type="match status" value="1"/>
</dbReference>
<dbReference type="PANTHER" id="PTHR22807:SF34">
    <property type="entry name" value="TRNA (CYTOSINE(72)-C(5))-METHYLTRANSFERASE NSUN6"/>
    <property type="match status" value="1"/>
</dbReference>
<dbReference type="GO" id="GO:0006400">
    <property type="term" value="P:tRNA modification"/>
    <property type="evidence" value="ECO:0007669"/>
    <property type="project" value="UniProtKB-UniRule"/>
</dbReference>
<keyword evidence="3 5" id="KW-0949">S-adenosyl-L-methionine</keyword>
<evidence type="ECO:0000256" key="1">
    <source>
        <dbReference type="ARBA" id="ARBA00022603"/>
    </source>
</evidence>
<dbReference type="Gene3D" id="3.40.50.150">
    <property type="entry name" value="Vaccinia Virus protein VP39"/>
    <property type="match status" value="1"/>
</dbReference>
<dbReference type="KEGG" id="ipc:IPA_08055"/>
<feature type="binding site" evidence="5">
    <location>
        <position position="225"/>
    </location>
    <ligand>
        <name>S-adenosyl-L-methionine</name>
        <dbReference type="ChEBI" id="CHEBI:59789"/>
    </ligand>
</feature>